<feature type="compositionally biased region" description="Basic and acidic residues" evidence="1">
    <location>
        <begin position="324"/>
        <end position="333"/>
    </location>
</feature>
<accession>A0AAD6UCC0</accession>
<evidence type="ECO:0000256" key="1">
    <source>
        <dbReference type="SAM" id="MobiDB-lite"/>
    </source>
</evidence>
<keyword evidence="2" id="KW-0812">Transmembrane</keyword>
<feature type="transmembrane region" description="Helical" evidence="2">
    <location>
        <begin position="247"/>
        <end position="272"/>
    </location>
</feature>
<protein>
    <submittedName>
        <fullName evidence="3">Uncharacterized protein</fullName>
    </submittedName>
</protein>
<feature type="compositionally biased region" description="Gly residues" evidence="1">
    <location>
        <begin position="287"/>
        <end position="305"/>
    </location>
</feature>
<proteinExistence type="predicted"/>
<keyword evidence="2" id="KW-1133">Transmembrane helix</keyword>
<evidence type="ECO:0000313" key="4">
    <source>
        <dbReference type="Proteomes" id="UP001222325"/>
    </source>
</evidence>
<dbReference type="EMBL" id="JARJCN010000017">
    <property type="protein sequence ID" value="KAJ7092880.1"/>
    <property type="molecule type" value="Genomic_DNA"/>
</dbReference>
<gene>
    <name evidence="3" type="ORF">B0H15DRAFT_164511</name>
</gene>
<sequence>MRFALKLLLVLLVASLGLFFGLFFGLNYPEVVRSGWSLTRCTVLASAIDSRYCCEKTCGNSCASAPLGAPQCAAQISSINSGFSPSACAANATACPTGPGSICDGGYHCCGNCCSTCQSCSSTCSGTPSTCSQSCKSYSCNCRCCSSTINWGCQLSCPVCYAVNVDVTYQTRGPGSRAQNATYRQDFKKDLGAAQVRCTTTPLSVRALTGGQGFFDGHITNSTSFCYYDPKDGSQVRFDVKMTPWKWAITAVFGALPLAATLCALAYLFLVVPAVFAVRRRRAGYGSARGAGAGDGNGNGDGAQDGEGKAQEGAGETVPPPYSARRDSARGDADEAGSPSGVP</sequence>
<name>A0AAD6UCC0_9AGAR</name>
<keyword evidence="4" id="KW-1185">Reference proteome</keyword>
<dbReference type="AlphaFoldDB" id="A0AAD6UCC0"/>
<keyword evidence="2" id="KW-0472">Membrane</keyword>
<comment type="caution">
    <text evidence="3">The sequence shown here is derived from an EMBL/GenBank/DDBJ whole genome shotgun (WGS) entry which is preliminary data.</text>
</comment>
<organism evidence="3 4">
    <name type="scientific">Mycena belliarum</name>
    <dbReference type="NCBI Taxonomy" id="1033014"/>
    <lineage>
        <taxon>Eukaryota</taxon>
        <taxon>Fungi</taxon>
        <taxon>Dikarya</taxon>
        <taxon>Basidiomycota</taxon>
        <taxon>Agaricomycotina</taxon>
        <taxon>Agaricomycetes</taxon>
        <taxon>Agaricomycetidae</taxon>
        <taxon>Agaricales</taxon>
        <taxon>Marasmiineae</taxon>
        <taxon>Mycenaceae</taxon>
        <taxon>Mycena</taxon>
    </lineage>
</organism>
<dbReference type="Proteomes" id="UP001222325">
    <property type="component" value="Unassembled WGS sequence"/>
</dbReference>
<evidence type="ECO:0000313" key="3">
    <source>
        <dbReference type="EMBL" id="KAJ7092880.1"/>
    </source>
</evidence>
<reference evidence="3" key="1">
    <citation type="submission" date="2023-03" db="EMBL/GenBank/DDBJ databases">
        <title>Massive genome expansion in bonnet fungi (Mycena s.s.) driven by repeated elements and novel gene families across ecological guilds.</title>
        <authorList>
            <consortium name="Lawrence Berkeley National Laboratory"/>
            <person name="Harder C.B."/>
            <person name="Miyauchi S."/>
            <person name="Viragh M."/>
            <person name="Kuo A."/>
            <person name="Thoen E."/>
            <person name="Andreopoulos B."/>
            <person name="Lu D."/>
            <person name="Skrede I."/>
            <person name="Drula E."/>
            <person name="Henrissat B."/>
            <person name="Morin E."/>
            <person name="Kohler A."/>
            <person name="Barry K."/>
            <person name="LaButti K."/>
            <person name="Morin E."/>
            <person name="Salamov A."/>
            <person name="Lipzen A."/>
            <person name="Mereny Z."/>
            <person name="Hegedus B."/>
            <person name="Baldrian P."/>
            <person name="Stursova M."/>
            <person name="Weitz H."/>
            <person name="Taylor A."/>
            <person name="Grigoriev I.V."/>
            <person name="Nagy L.G."/>
            <person name="Martin F."/>
            <person name="Kauserud H."/>
        </authorList>
    </citation>
    <scope>NUCLEOTIDE SEQUENCE</scope>
    <source>
        <strain evidence="3">CBHHK173m</strain>
    </source>
</reference>
<feature type="region of interest" description="Disordered" evidence="1">
    <location>
        <begin position="286"/>
        <end position="343"/>
    </location>
</feature>
<evidence type="ECO:0000256" key="2">
    <source>
        <dbReference type="SAM" id="Phobius"/>
    </source>
</evidence>